<evidence type="ECO:0000313" key="2">
    <source>
        <dbReference type="EMBL" id="KAE9533101.1"/>
    </source>
</evidence>
<protein>
    <submittedName>
        <fullName evidence="2">Uncharacterized protein</fullName>
    </submittedName>
</protein>
<keyword evidence="1" id="KW-0812">Transmembrane</keyword>
<dbReference type="AlphaFoldDB" id="A0A6G0TIB2"/>
<comment type="caution">
    <text evidence="2">The sequence shown here is derived from an EMBL/GenBank/DDBJ whole genome shotgun (WGS) entry which is preliminary data.</text>
</comment>
<dbReference type="Proteomes" id="UP000475862">
    <property type="component" value="Unassembled WGS sequence"/>
</dbReference>
<sequence length="253" mass="29721">MNPSIEKQRLDDFQLSSIVVQKFKYCYMVLRSLNLPVIVIYFIFLYLRWCLRSTRFLSGSRLRAESRKNFLDQKRLPFSGYSQILFVDSKTCSYLLLFNNVCNATLPRRRRPVHIQTKTKAPHVGTMYIVGTTLFQFPIMFLLRYAVYKCITLIVTTYSHTGGYEIFCDGAKLPFLAVLKIVCLDCRKKLFQYLYCAYKHIYIKLFIIPSHLTFLKACPGVLSREKLKKNKYPHYALSTFKNIDDDNSMLYGH</sequence>
<keyword evidence="1" id="KW-1133">Transmembrane helix</keyword>
<gene>
    <name evidence="2" type="ORF">AGLY_009529</name>
</gene>
<feature type="transmembrane region" description="Helical" evidence="1">
    <location>
        <begin position="127"/>
        <end position="147"/>
    </location>
</feature>
<accession>A0A6G0TIB2</accession>
<feature type="transmembrane region" description="Helical" evidence="1">
    <location>
        <begin position="33"/>
        <end position="51"/>
    </location>
</feature>
<keyword evidence="1" id="KW-0472">Membrane</keyword>
<name>A0A6G0TIB2_APHGL</name>
<proteinExistence type="predicted"/>
<evidence type="ECO:0000256" key="1">
    <source>
        <dbReference type="SAM" id="Phobius"/>
    </source>
</evidence>
<organism evidence="2 3">
    <name type="scientific">Aphis glycines</name>
    <name type="common">Soybean aphid</name>
    <dbReference type="NCBI Taxonomy" id="307491"/>
    <lineage>
        <taxon>Eukaryota</taxon>
        <taxon>Metazoa</taxon>
        <taxon>Ecdysozoa</taxon>
        <taxon>Arthropoda</taxon>
        <taxon>Hexapoda</taxon>
        <taxon>Insecta</taxon>
        <taxon>Pterygota</taxon>
        <taxon>Neoptera</taxon>
        <taxon>Paraneoptera</taxon>
        <taxon>Hemiptera</taxon>
        <taxon>Sternorrhyncha</taxon>
        <taxon>Aphidomorpha</taxon>
        <taxon>Aphidoidea</taxon>
        <taxon>Aphididae</taxon>
        <taxon>Aphidini</taxon>
        <taxon>Aphis</taxon>
        <taxon>Aphis</taxon>
    </lineage>
</organism>
<reference evidence="2 3" key="1">
    <citation type="submission" date="2019-08" db="EMBL/GenBank/DDBJ databases">
        <title>The genome of the soybean aphid Biotype 1, its phylome, world population structure and adaptation to the North American continent.</title>
        <authorList>
            <person name="Giordano R."/>
            <person name="Donthu R.K."/>
            <person name="Hernandez A.G."/>
            <person name="Wright C.L."/>
            <person name="Zimin A.V."/>
        </authorList>
    </citation>
    <scope>NUCLEOTIDE SEQUENCE [LARGE SCALE GENOMIC DNA]</scope>
    <source>
        <tissue evidence="2">Whole aphids</tissue>
    </source>
</reference>
<keyword evidence="3" id="KW-1185">Reference proteome</keyword>
<evidence type="ECO:0000313" key="3">
    <source>
        <dbReference type="Proteomes" id="UP000475862"/>
    </source>
</evidence>
<dbReference type="EMBL" id="VYZN01000037">
    <property type="protein sequence ID" value="KAE9533101.1"/>
    <property type="molecule type" value="Genomic_DNA"/>
</dbReference>